<evidence type="ECO:0000256" key="5">
    <source>
        <dbReference type="ARBA" id="ARBA00022989"/>
    </source>
</evidence>
<evidence type="ECO:0000256" key="9">
    <source>
        <dbReference type="PROSITE-ProRule" id="PRU00284"/>
    </source>
</evidence>
<dbReference type="InterPro" id="IPR003660">
    <property type="entry name" value="HAMP_dom"/>
</dbReference>
<dbReference type="Pfam" id="PF02743">
    <property type="entry name" value="dCache_1"/>
    <property type="match status" value="1"/>
</dbReference>
<evidence type="ECO:0000256" key="8">
    <source>
        <dbReference type="ARBA" id="ARBA00029447"/>
    </source>
</evidence>
<dbReference type="CDD" id="cd18773">
    <property type="entry name" value="PDC1_HK_sensor"/>
    <property type="match status" value="1"/>
</dbReference>
<keyword evidence="3" id="KW-0145">Chemotaxis</keyword>
<feature type="transmembrane region" description="Helical" evidence="10">
    <location>
        <begin position="290"/>
        <end position="308"/>
    </location>
</feature>
<evidence type="ECO:0000256" key="10">
    <source>
        <dbReference type="SAM" id="Phobius"/>
    </source>
</evidence>
<dbReference type="PROSITE" id="PS50885">
    <property type="entry name" value="HAMP"/>
    <property type="match status" value="1"/>
</dbReference>
<dbReference type="Gene3D" id="3.30.450.20">
    <property type="entry name" value="PAS domain"/>
    <property type="match status" value="1"/>
</dbReference>
<name>A0ABT4CK88_9CLOT</name>
<keyword evidence="5 10" id="KW-1133">Transmembrane helix</keyword>
<dbReference type="CDD" id="cd06225">
    <property type="entry name" value="HAMP"/>
    <property type="match status" value="1"/>
</dbReference>
<gene>
    <name evidence="13" type="ORF">OXH55_02200</name>
</gene>
<evidence type="ECO:0000313" key="14">
    <source>
        <dbReference type="Proteomes" id="UP001079657"/>
    </source>
</evidence>
<dbReference type="CDD" id="cd12912">
    <property type="entry name" value="PDC2_MCP_like"/>
    <property type="match status" value="1"/>
</dbReference>
<dbReference type="Pfam" id="PF00015">
    <property type="entry name" value="MCPsignal"/>
    <property type="match status" value="1"/>
</dbReference>
<dbReference type="Proteomes" id="UP001079657">
    <property type="component" value="Unassembled WGS sequence"/>
</dbReference>
<dbReference type="PANTHER" id="PTHR32089:SF112">
    <property type="entry name" value="LYSOZYME-LIKE PROTEIN-RELATED"/>
    <property type="match status" value="1"/>
</dbReference>
<keyword evidence="4 10" id="KW-0812">Transmembrane</keyword>
<evidence type="ECO:0000256" key="1">
    <source>
        <dbReference type="ARBA" id="ARBA00004651"/>
    </source>
</evidence>
<dbReference type="InterPro" id="IPR033479">
    <property type="entry name" value="dCache_1"/>
</dbReference>
<dbReference type="SMART" id="SM00283">
    <property type="entry name" value="MA"/>
    <property type="match status" value="1"/>
</dbReference>
<dbReference type="RefSeq" id="WP_268047837.1">
    <property type="nucleotide sequence ID" value="NZ_JAPQES010000001.1"/>
</dbReference>
<dbReference type="Gene3D" id="1.10.287.950">
    <property type="entry name" value="Methyl-accepting chemotaxis protein"/>
    <property type="match status" value="1"/>
</dbReference>
<dbReference type="PANTHER" id="PTHR32089">
    <property type="entry name" value="METHYL-ACCEPTING CHEMOTAXIS PROTEIN MCPB"/>
    <property type="match status" value="1"/>
</dbReference>
<evidence type="ECO:0000256" key="3">
    <source>
        <dbReference type="ARBA" id="ARBA00022500"/>
    </source>
</evidence>
<keyword evidence="7 9" id="KW-0807">Transducer</keyword>
<keyword evidence="14" id="KW-1185">Reference proteome</keyword>
<proteinExistence type="inferred from homology"/>
<dbReference type="Gene3D" id="6.10.340.10">
    <property type="match status" value="1"/>
</dbReference>
<evidence type="ECO:0000256" key="2">
    <source>
        <dbReference type="ARBA" id="ARBA00022475"/>
    </source>
</evidence>
<organism evidence="13 14">
    <name type="scientific">Clostridium ganghwense</name>
    <dbReference type="NCBI Taxonomy" id="312089"/>
    <lineage>
        <taxon>Bacteria</taxon>
        <taxon>Bacillati</taxon>
        <taxon>Bacillota</taxon>
        <taxon>Clostridia</taxon>
        <taxon>Eubacteriales</taxon>
        <taxon>Clostridiaceae</taxon>
        <taxon>Clostridium</taxon>
    </lineage>
</organism>
<dbReference type="InterPro" id="IPR029151">
    <property type="entry name" value="Sensor-like_sf"/>
</dbReference>
<dbReference type="SUPFAM" id="SSF58104">
    <property type="entry name" value="Methyl-accepting chemotaxis protein (MCP) signaling domain"/>
    <property type="match status" value="1"/>
</dbReference>
<reference evidence="13" key="1">
    <citation type="submission" date="2022-12" db="EMBL/GenBank/DDBJ databases">
        <authorList>
            <person name="Wang J."/>
        </authorList>
    </citation>
    <scope>NUCLEOTIDE SEQUENCE</scope>
    <source>
        <strain evidence="13">HY-42-06</strain>
    </source>
</reference>
<feature type="transmembrane region" description="Helical" evidence="10">
    <location>
        <begin position="12"/>
        <end position="30"/>
    </location>
</feature>
<dbReference type="PROSITE" id="PS50111">
    <property type="entry name" value="CHEMOTAXIS_TRANSDUC_2"/>
    <property type="match status" value="1"/>
</dbReference>
<feature type="domain" description="HAMP" evidence="12">
    <location>
        <begin position="310"/>
        <end position="365"/>
    </location>
</feature>
<evidence type="ECO:0000259" key="12">
    <source>
        <dbReference type="PROSITE" id="PS50885"/>
    </source>
</evidence>
<feature type="domain" description="Methyl-accepting transducer" evidence="11">
    <location>
        <begin position="384"/>
        <end position="634"/>
    </location>
</feature>
<dbReference type="EMBL" id="JAPQES010000001">
    <property type="protein sequence ID" value="MCY6369459.1"/>
    <property type="molecule type" value="Genomic_DNA"/>
</dbReference>
<comment type="caution">
    <text evidence="13">The sequence shown here is derived from an EMBL/GenBank/DDBJ whole genome shotgun (WGS) entry which is preliminary data.</text>
</comment>
<evidence type="ECO:0000256" key="4">
    <source>
        <dbReference type="ARBA" id="ARBA00022692"/>
    </source>
</evidence>
<keyword evidence="6 10" id="KW-0472">Membrane</keyword>
<dbReference type="InterPro" id="IPR004089">
    <property type="entry name" value="MCPsignal_dom"/>
</dbReference>
<sequence>MKFKSLKKQMIVYFLVMISVICIGLGGSSYKLAKKALENNTKDFMIEMSKQAAVTVEEAINAKIDMAEMIANIPDMRDEKTPWEIKKKILESEVKKHGHLRIGIADLNGKLTYPDGTVADIHDREYYHKAIKGESNATEPFVSKNKVNGVAIVITYSAPIRDFNNKIIGAVIIIRDGNDISGITDNIKFAKTGEAYIINDEGTTIACKDKELVKRMENTQKMVKDNPKLKALADIEKKMAAGESGTGEFYYGGADNYIGYSPIKSTGWGMAVTAQKDDILDELGTLNTSIIILSLGALLVAAVIIWLISNNISKILVGIRNHLQILSTGDFTTKLDEKYEKREDEIGDMTKALNTMQISITKILGTIQLNSQNIDGQSSNLSAISEEFIASTENISTAIQQVAEGTGQQTEELSNIVLLLNEFSNKLNSMVNDVSEVNNMSTKISDMANSSNDDMENVVKSVEKVSDVYNEFVTKISEVGTNIEKINEITDLINSISEQTNLLALNAAIESARAGEAGKGFAVVADEIRKLAEKSRESSQNIYTLINNILEDTKNMVATSDVMNDELKNQKGDIDTAINSFKSISIAVEEINPKINNITESTNEIETKKNDILDKTEFIASISEEVSASSEEVAASSEQMSASSLEVANAAQNLANMSHEMIDDVEKFKLEK</sequence>
<evidence type="ECO:0000259" key="11">
    <source>
        <dbReference type="PROSITE" id="PS50111"/>
    </source>
</evidence>
<evidence type="ECO:0000256" key="7">
    <source>
        <dbReference type="ARBA" id="ARBA00023224"/>
    </source>
</evidence>
<evidence type="ECO:0000313" key="13">
    <source>
        <dbReference type="EMBL" id="MCY6369459.1"/>
    </source>
</evidence>
<evidence type="ECO:0000256" key="6">
    <source>
        <dbReference type="ARBA" id="ARBA00023136"/>
    </source>
</evidence>
<comment type="subcellular location">
    <subcellularLocation>
        <location evidence="1">Cell membrane</location>
        <topology evidence="1">Multi-pass membrane protein</topology>
    </subcellularLocation>
</comment>
<comment type="similarity">
    <text evidence="8">Belongs to the methyl-accepting chemotaxis (MCP) protein family.</text>
</comment>
<dbReference type="Pfam" id="PF00672">
    <property type="entry name" value="HAMP"/>
    <property type="match status" value="1"/>
</dbReference>
<accession>A0ABT4CK88</accession>
<protein>
    <submittedName>
        <fullName evidence="13">Methyl-accepting chemotaxis protein</fullName>
    </submittedName>
</protein>
<dbReference type="SUPFAM" id="SSF103190">
    <property type="entry name" value="Sensory domain-like"/>
    <property type="match status" value="1"/>
</dbReference>
<keyword evidence="2" id="KW-1003">Cell membrane</keyword>
<dbReference type="SMART" id="SM00304">
    <property type="entry name" value="HAMP"/>
    <property type="match status" value="1"/>
</dbReference>